<keyword evidence="1" id="KW-0862">Zinc</keyword>
<dbReference type="InterPro" id="IPR052891">
    <property type="entry name" value="DNA-3mA_glycosylase"/>
</dbReference>
<dbReference type="AlphaFoldDB" id="A0A5C4U6A4"/>
<evidence type="ECO:0000313" key="3">
    <source>
        <dbReference type="Proteomes" id="UP000312032"/>
    </source>
</evidence>
<evidence type="ECO:0000256" key="1">
    <source>
        <dbReference type="PIRSR" id="PIRSR605019-1"/>
    </source>
</evidence>
<gene>
    <name evidence="2" type="ORF">FHE74_00335</name>
</gene>
<dbReference type="PANTHER" id="PTHR30037:SF4">
    <property type="entry name" value="DNA-3-METHYLADENINE GLYCOSYLASE I"/>
    <property type="match status" value="1"/>
</dbReference>
<dbReference type="RefSeq" id="WP_139464433.1">
    <property type="nucleotide sequence ID" value="NZ_VDHJ01000001.1"/>
</dbReference>
<dbReference type="Pfam" id="PF03352">
    <property type="entry name" value="Adenine_glyco"/>
    <property type="match status" value="1"/>
</dbReference>
<evidence type="ECO:0000313" key="2">
    <source>
        <dbReference type="EMBL" id="TNM00435.1"/>
    </source>
</evidence>
<comment type="caution">
    <text evidence="2">The sequence shown here is derived from an EMBL/GenBank/DDBJ whole genome shotgun (WGS) entry which is preliminary data.</text>
</comment>
<dbReference type="InterPro" id="IPR011257">
    <property type="entry name" value="DNA_glycosylase"/>
</dbReference>
<proteinExistence type="predicted"/>
<dbReference type="InterPro" id="IPR005019">
    <property type="entry name" value="Adenine_glyco"/>
</dbReference>
<dbReference type="GO" id="GO:0046872">
    <property type="term" value="F:metal ion binding"/>
    <property type="evidence" value="ECO:0007669"/>
    <property type="project" value="UniProtKB-KW"/>
</dbReference>
<keyword evidence="1" id="KW-0479">Metal-binding</keyword>
<dbReference type="GO" id="GO:0008725">
    <property type="term" value="F:DNA-3-methyladenine glycosylase activity"/>
    <property type="evidence" value="ECO:0007669"/>
    <property type="project" value="InterPro"/>
</dbReference>
<dbReference type="EMBL" id="VDHJ01000001">
    <property type="protein sequence ID" value="TNM00435.1"/>
    <property type="molecule type" value="Genomic_DNA"/>
</dbReference>
<reference evidence="2 3" key="1">
    <citation type="submission" date="2019-06" db="EMBL/GenBank/DDBJ databases">
        <authorList>
            <person name="Li J."/>
        </authorList>
    </citation>
    <scope>NUCLEOTIDE SEQUENCE [LARGE SCALE GENOMIC DNA]</scope>
    <source>
        <strain evidence="2 3">LMG 28165</strain>
    </source>
</reference>
<dbReference type="OrthoDB" id="9807664at2"/>
<name>A0A5C4U6A4_9CORY</name>
<keyword evidence="3" id="KW-1185">Reference proteome</keyword>
<dbReference type="GO" id="GO:0006284">
    <property type="term" value="P:base-excision repair"/>
    <property type="evidence" value="ECO:0007669"/>
    <property type="project" value="InterPro"/>
</dbReference>
<dbReference type="Proteomes" id="UP000312032">
    <property type="component" value="Unassembled WGS sequence"/>
</dbReference>
<feature type="binding site" evidence="1">
    <location>
        <position position="185"/>
    </location>
    <ligand>
        <name>Zn(2+)</name>
        <dbReference type="ChEBI" id="CHEBI:29105"/>
    </ligand>
</feature>
<accession>A0A5C4U6A4</accession>
<dbReference type="SUPFAM" id="SSF48150">
    <property type="entry name" value="DNA-glycosylase"/>
    <property type="match status" value="1"/>
</dbReference>
<sequence>MHNSPDLITGPDGLARTPWAYGTDLLTEYYDTEWGMPIYEESGLFERLCLESFQAGLSWSTILNKREAFRRAFLGFDVDAVAQMTPQDVKRLLLDASIIRNEKKIQAAITNARATVELRSQEGLSELIWSFRPETTPEPMSLSEVPSSSAESKALARELKSRGFAFVGPTSMYALMEAIGMVDTHLMGSHRRGCSGLWPR</sequence>
<dbReference type="PANTHER" id="PTHR30037">
    <property type="entry name" value="DNA-3-METHYLADENINE GLYCOSYLASE 1"/>
    <property type="match status" value="1"/>
</dbReference>
<protein>
    <submittedName>
        <fullName evidence="2">DNA-3-methyladenine glycosylase I</fullName>
    </submittedName>
</protein>
<organism evidence="2 3">
    <name type="scientific">Corynebacterium tapiri</name>
    <dbReference type="NCBI Taxonomy" id="1448266"/>
    <lineage>
        <taxon>Bacteria</taxon>
        <taxon>Bacillati</taxon>
        <taxon>Actinomycetota</taxon>
        <taxon>Actinomycetes</taxon>
        <taxon>Mycobacteriales</taxon>
        <taxon>Corynebacteriaceae</taxon>
        <taxon>Corynebacterium</taxon>
    </lineage>
</organism>
<dbReference type="Gene3D" id="1.10.340.30">
    <property type="entry name" value="Hypothetical protein, domain 2"/>
    <property type="match status" value="1"/>
</dbReference>